<protein>
    <submittedName>
        <fullName evidence="1">Cytotoxic translational repressor of toxin-antitoxin stability system</fullName>
    </submittedName>
</protein>
<organism evidence="1 2">
    <name type="scientific">Salinispira pacifica</name>
    <dbReference type="NCBI Taxonomy" id="1307761"/>
    <lineage>
        <taxon>Bacteria</taxon>
        <taxon>Pseudomonadati</taxon>
        <taxon>Spirochaetota</taxon>
        <taxon>Spirochaetia</taxon>
        <taxon>Spirochaetales</taxon>
        <taxon>Spirochaetaceae</taxon>
        <taxon>Salinispira</taxon>
    </lineage>
</organism>
<name>V5WI75_9SPIO</name>
<dbReference type="KEGG" id="slr:L21SP2_1479"/>
<gene>
    <name evidence="1" type="ORF">L21SP2_1479</name>
</gene>
<dbReference type="eggNOG" id="COG4737">
    <property type="taxonomic scope" value="Bacteria"/>
</dbReference>
<dbReference type="STRING" id="1307761.L21SP2_1479"/>
<dbReference type="EMBL" id="CP006939">
    <property type="protein sequence ID" value="AHC14876.1"/>
    <property type="molecule type" value="Genomic_DNA"/>
</dbReference>
<dbReference type="PIRSF" id="PIRSF039032">
    <property type="entry name" value="HigB-2"/>
    <property type="match status" value="1"/>
</dbReference>
<keyword evidence="2" id="KW-1185">Reference proteome</keyword>
<sequence>MEAFLCENPETGDVIQGTGGLRKLRWALPATGKSGGARVLYVDFAFFETIYLVTCFGKTTKINLTQDEKKQIKRVVDQLKTQQRRKLDE</sequence>
<evidence type="ECO:0000313" key="2">
    <source>
        <dbReference type="Proteomes" id="UP000018680"/>
    </source>
</evidence>
<dbReference type="InterPro" id="IPR009387">
    <property type="entry name" value="HigB-2"/>
</dbReference>
<dbReference type="Pfam" id="PF06296">
    <property type="entry name" value="RelE"/>
    <property type="match status" value="1"/>
</dbReference>
<dbReference type="Proteomes" id="UP000018680">
    <property type="component" value="Chromosome"/>
</dbReference>
<dbReference type="AlphaFoldDB" id="V5WI75"/>
<accession>V5WI75</accession>
<evidence type="ECO:0000313" key="1">
    <source>
        <dbReference type="EMBL" id="AHC14876.1"/>
    </source>
</evidence>
<proteinExistence type="predicted"/>
<dbReference type="HOGENOM" id="CLU_110687_3_1_12"/>
<reference evidence="1 2" key="1">
    <citation type="journal article" date="2015" name="Stand. Genomic Sci.">
        <title>Complete genome sequence and description of Salinispira pacifica gen. nov., sp. nov., a novel spirochaete isolated form a hypersaline microbial mat.</title>
        <authorList>
            <person name="Ben Hania W."/>
            <person name="Joseph M."/>
            <person name="Schumann P."/>
            <person name="Bunk B."/>
            <person name="Fiebig A."/>
            <person name="Sproer C."/>
            <person name="Klenk H.P."/>
            <person name="Fardeau M.L."/>
            <person name="Spring S."/>
        </authorList>
    </citation>
    <scope>NUCLEOTIDE SEQUENCE [LARGE SCALE GENOMIC DNA]</scope>
    <source>
        <strain evidence="1 2">L21-RPul-D2</strain>
    </source>
</reference>
<dbReference type="PATRIC" id="fig|1307761.3.peg.1473"/>